<dbReference type="EMBL" id="JACIET010000001">
    <property type="protein sequence ID" value="MBB4012950.1"/>
    <property type="molecule type" value="Genomic_DNA"/>
</dbReference>
<accession>A0A840BIZ0</accession>
<evidence type="ECO:0000313" key="3">
    <source>
        <dbReference type="Proteomes" id="UP000561045"/>
    </source>
</evidence>
<dbReference type="RefSeq" id="WP_183634712.1">
    <property type="nucleotide sequence ID" value="NZ_BAABLE010000011.1"/>
</dbReference>
<keyword evidence="3" id="KW-1185">Reference proteome</keyword>
<reference evidence="2 3" key="1">
    <citation type="submission" date="2020-08" db="EMBL/GenBank/DDBJ databases">
        <title>Genomic Encyclopedia of Type Strains, Phase IV (KMG-IV): sequencing the most valuable type-strain genomes for metagenomic binning, comparative biology and taxonomic classification.</title>
        <authorList>
            <person name="Goeker M."/>
        </authorList>
    </citation>
    <scope>NUCLEOTIDE SEQUENCE [LARGE SCALE GENOMIC DNA]</scope>
    <source>
        <strain evidence="2 3">DSM 106739</strain>
    </source>
</reference>
<feature type="region of interest" description="Disordered" evidence="1">
    <location>
        <begin position="129"/>
        <end position="148"/>
    </location>
</feature>
<proteinExistence type="predicted"/>
<evidence type="ECO:0000256" key="1">
    <source>
        <dbReference type="SAM" id="MobiDB-lite"/>
    </source>
</evidence>
<name>A0A840BIZ0_9RHOO</name>
<sequence length="148" mass="16723">MNTVAFEQIGRDEAREAFDAAFPQRGKAADTNTYQHGATADEPLTPGAREWLRSLPHQARAEHLSARHPHIANAIAARWQRPVEALNYLNELLVDHRGSRKGFSEPVVIELLHLHDLCTDALPRRNHLLPNDPWLAGNDPSDRNAEYR</sequence>
<comment type="caution">
    <text evidence="2">The sequence shown here is derived from an EMBL/GenBank/DDBJ whole genome shotgun (WGS) entry which is preliminary data.</text>
</comment>
<evidence type="ECO:0000313" key="2">
    <source>
        <dbReference type="EMBL" id="MBB4012950.1"/>
    </source>
</evidence>
<gene>
    <name evidence="2" type="ORF">GGR36_002258</name>
</gene>
<protein>
    <submittedName>
        <fullName evidence="2">Uncharacterized protein</fullName>
    </submittedName>
</protein>
<dbReference type="Proteomes" id="UP000561045">
    <property type="component" value="Unassembled WGS sequence"/>
</dbReference>
<dbReference type="AlphaFoldDB" id="A0A840BIZ0"/>
<organism evidence="2 3">
    <name type="scientific">Niveibacterium umoris</name>
    <dbReference type="NCBI Taxonomy" id="1193620"/>
    <lineage>
        <taxon>Bacteria</taxon>
        <taxon>Pseudomonadati</taxon>
        <taxon>Pseudomonadota</taxon>
        <taxon>Betaproteobacteria</taxon>
        <taxon>Rhodocyclales</taxon>
        <taxon>Rhodocyclaceae</taxon>
        <taxon>Niveibacterium</taxon>
    </lineage>
</organism>